<evidence type="ECO:0000313" key="10">
    <source>
        <dbReference type="EMBL" id="MXO63605.1"/>
    </source>
</evidence>
<feature type="transmembrane region" description="Helical" evidence="8">
    <location>
        <begin position="182"/>
        <end position="201"/>
    </location>
</feature>
<reference evidence="10 11" key="1">
    <citation type="submission" date="2019-12" db="EMBL/GenBank/DDBJ databases">
        <title>Genomic-based taxomic classification of the family Erythrobacteraceae.</title>
        <authorList>
            <person name="Xu L."/>
        </authorList>
    </citation>
    <scope>NUCLEOTIDE SEQUENCE [LARGE SCALE GENOMIC DNA]</scope>
    <source>
        <strain evidence="10 11">MCCC 1A09965</strain>
    </source>
</reference>
<dbReference type="OrthoDB" id="369870at2"/>
<dbReference type="EMBL" id="WTYN01000002">
    <property type="protein sequence ID" value="MXO63605.1"/>
    <property type="molecule type" value="Genomic_DNA"/>
</dbReference>
<proteinExistence type="inferred from homology"/>
<evidence type="ECO:0000313" key="11">
    <source>
        <dbReference type="Proteomes" id="UP000445582"/>
    </source>
</evidence>
<dbReference type="InterPro" id="IPR004626">
    <property type="entry name" value="RarD"/>
</dbReference>
<dbReference type="NCBIfam" id="TIGR00688">
    <property type="entry name" value="rarD"/>
    <property type="match status" value="1"/>
</dbReference>
<protein>
    <submittedName>
        <fullName evidence="10">EamA family transporter RarD</fullName>
    </submittedName>
</protein>
<feature type="transmembrane region" description="Helical" evidence="8">
    <location>
        <begin position="102"/>
        <end position="124"/>
    </location>
</feature>
<feature type="transmembrane region" description="Helical" evidence="8">
    <location>
        <begin position="213"/>
        <end position="235"/>
    </location>
</feature>
<keyword evidence="4" id="KW-1003">Cell membrane</keyword>
<evidence type="ECO:0000256" key="7">
    <source>
        <dbReference type="ARBA" id="ARBA00023136"/>
    </source>
</evidence>
<keyword evidence="3" id="KW-0813">Transport</keyword>
<comment type="subcellular location">
    <subcellularLocation>
        <location evidence="1">Cell membrane</location>
        <topology evidence="1">Multi-pass membrane protein</topology>
    </subcellularLocation>
</comment>
<keyword evidence="11" id="KW-1185">Reference proteome</keyword>
<evidence type="ECO:0000256" key="4">
    <source>
        <dbReference type="ARBA" id="ARBA00022475"/>
    </source>
</evidence>
<keyword evidence="5 8" id="KW-0812">Transmembrane</keyword>
<organism evidence="10 11">
    <name type="scientific">Qipengyuania oceanensis</name>
    <dbReference type="NCBI Taxonomy" id="1463597"/>
    <lineage>
        <taxon>Bacteria</taxon>
        <taxon>Pseudomonadati</taxon>
        <taxon>Pseudomonadota</taxon>
        <taxon>Alphaproteobacteria</taxon>
        <taxon>Sphingomonadales</taxon>
        <taxon>Erythrobacteraceae</taxon>
        <taxon>Qipengyuania</taxon>
    </lineage>
</organism>
<comment type="similarity">
    <text evidence="2">Belongs to the EamA transporter family.</text>
</comment>
<dbReference type="SUPFAM" id="SSF103481">
    <property type="entry name" value="Multidrug resistance efflux transporter EmrE"/>
    <property type="match status" value="2"/>
</dbReference>
<dbReference type="RefSeq" id="WP_160676078.1">
    <property type="nucleotide sequence ID" value="NZ_WTYN01000002.1"/>
</dbReference>
<evidence type="ECO:0000256" key="2">
    <source>
        <dbReference type="ARBA" id="ARBA00007362"/>
    </source>
</evidence>
<dbReference type="Pfam" id="PF00892">
    <property type="entry name" value="EamA"/>
    <property type="match status" value="1"/>
</dbReference>
<accession>A0A844YJD0</accession>
<feature type="transmembrane region" description="Helical" evidence="8">
    <location>
        <begin position="75"/>
        <end position="96"/>
    </location>
</feature>
<name>A0A844YJD0_9SPHN</name>
<dbReference type="InterPro" id="IPR000620">
    <property type="entry name" value="EamA_dom"/>
</dbReference>
<feature type="transmembrane region" description="Helical" evidence="8">
    <location>
        <begin position="12"/>
        <end position="30"/>
    </location>
</feature>
<keyword evidence="7 8" id="KW-0472">Membrane</keyword>
<comment type="caution">
    <text evidence="10">The sequence shown here is derived from an EMBL/GenBank/DDBJ whole genome shotgun (WGS) entry which is preliminary data.</text>
</comment>
<dbReference type="PANTHER" id="PTHR22911">
    <property type="entry name" value="ACYL-MALONYL CONDENSING ENZYME-RELATED"/>
    <property type="match status" value="1"/>
</dbReference>
<dbReference type="PANTHER" id="PTHR22911:SF137">
    <property type="entry name" value="SOLUTE CARRIER FAMILY 35 MEMBER G2-RELATED"/>
    <property type="match status" value="1"/>
</dbReference>
<sequence>MTAPSPRSAPPGLPEAFGAYLIWGFLPLYLLFVKTVPPVEFVAWRIVWTLPLCLLIVAVRRQGADLRAALSDGRALLTLVASATLIAVNWLVYVWAIQNGQVFAASLGYYINPLVNVLLGTLVLGEKLSRLQWLAVCVAAIGVGILLAGAITTLWISLVLALSFGTYGLLRKQVAVGSLPGLTIESAVLLLPAAATALWFAQTPGGSSFGNDLSLSLLIVLGGVLTAVPLLLFAIAARKMDYSTLGMIQFLAPTIVFVLGLTVFGQPLKPVQLASFVLIWIAIAIFVRDLVGRPRPAA</sequence>
<gene>
    <name evidence="10" type="primary">rarD</name>
    <name evidence="10" type="ORF">GRI48_11330</name>
</gene>
<dbReference type="GO" id="GO:0005886">
    <property type="term" value="C:plasma membrane"/>
    <property type="evidence" value="ECO:0007669"/>
    <property type="project" value="UniProtKB-SubCell"/>
</dbReference>
<feature type="domain" description="EamA" evidence="9">
    <location>
        <begin position="16"/>
        <end position="147"/>
    </location>
</feature>
<feature type="transmembrane region" description="Helical" evidence="8">
    <location>
        <begin position="271"/>
        <end position="291"/>
    </location>
</feature>
<evidence type="ECO:0000256" key="1">
    <source>
        <dbReference type="ARBA" id="ARBA00004651"/>
    </source>
</evidence>
<evidence type="ECO:0000256" key="5">
    <source>
        <dbReference type="ARBA" id="ARBA00022692"/>
    </source>
</evidence>
<feature type="transmembrane region" description="Helical" evidence="8">
    <location>
        <begin position="247"/>
        <end position="265"/>
    </location>
</feature>
<dbReference type="Proteomes" id="UP000445582">
    <property type="component" value="Unassembled WGS sequence"/>
</dbReference>
<feature type="transmembrane region" description="Helical" evidence="8">
    <location>
        <begin position="42"/>
        <end position="59"/>
    </location>
</feature>
<keyword evidence="6 8" id="KW-1133">Transmembrane helix</keyword>
<evidence type="ECO:0000259" key="9">
    <source>
        <dbReference type="Pfam" id="PF00892"/>
    </source>
</evidence>
<evidence type="ECO:0000256" key="6">
    <source>
        <dbReference type="ARBA" id="ARBA00022989"/>
    </source>
</evidence>
<evidence type="ECO:0000256" key="8">
    <source>
        <dbReference type="SAM" id="Phobius"/>
    </source>
</evidence>
<dbReference type="InterPro" id="IPR037185">
    <property type="entry name" value="EmrE-like"/>
</dbReference>
<dbReference type="AlphaFoldDB" id="A0A844YJD0"/>
<evidence type="ECO:0000256" key="3">
    <source>
        <dbReference type="ARBA" id="ARBA00022448"/>
    </source>
</evidence>